<gene>
    <name evidence="1" type="ORF">Glove_232g181</name>
</gene>
<dbReference type="Proteomes" id="UP000266861">
    <property type="component" value="Unassembled WGS sequence"/>
</dbReference>
<dbReference type="EMBL" id="PQFF01000215">
    <property type="protein sequence ID" value="RHZ73256.1"/>
    <property type="molecule type" value="Genomic_DNA"/>
</dbReference>
<proteinExistence type="predicted"/>
<protein>
    <submittedName>
        <fullName evidence="1">Uncharacterized protein</fullName>
    </submittedName>
</protein>
<accession>A0A397IHK4</accession>
<dbReference type="AlphaFoldDB" id="A0A397IHK4"/>
<comment type="caution">
    <text evidence="1">The sequence shown here is derived from an EMBL/GenBank/DDBJ whole genome shotgun (WGS) entry which is preliminary data.</text>
</comment>
<sequence>MDVFDEAISNLRYGPNISRNHISSEPPNYSMINLFCMYYISIRQENRKSALVFDNFQKALKILHLSLNDGDRVTLKRTTYENILKVEPIESDQQSEAGKSVISSASYLPIDSSSGSSSIGPIDIYRDYPNRLDLIFDRIKAEKIFTLEEMYNGHSHSYNWREY</sequence>
<keyword evidence="2" id="KW-1185">Reference proteome</keyword>
<organism evidence="1 2">
    <name type="scientific">Diversispora epigaea</name>
    <dbReference type="NCBI Taxonomy" id="1348612"/>
    <lineage>
        <taxon>Eukaryota</taxon>
        <taxon>Fungi</taxon>
        <taxon>Fungi incertae sedis</taxon>
        <taxon>Mucoromycota</taxon>
        <taxon>Glomeromycotina</taxon>
        <taxon>Glomeromycetes</taxon>
        <taxon>Diversisporales</taxon>
        <taxon>Diversisporaceae</taxon>
        <taxon>Diversispora</taxon>
    </lineage>
</organism>
<evidence type="ECO:0000313" key="2">
    <source>
        <dbReference type="Proteomes" id="UP000266861"/>
    </source>
</evidence>
<reference evidence="1 2" key="1">
    <citation type="submission" date="2018-08" db="EMBL/GenBank/DDBJ databases">
        <title>Genome and evolution of the arbuscular mycorrhizal fungus Diversispora epigaea (formerly Glomus versiforme) and its bacterial endosymbionts.</title>
        <authorList>
            <person name="Sun X."/>
            <person name="Fei Z."/>
            <person name="Harrison M."/>
        </authorList>
    </citation>
    <scope>NUCLEOTIDE SEQUENCE [LARGE SCALE GENOMIC DNA]</scope>
    <source>
        <strain evidence="1 2">IT104</strain>
    </source>
</reference>
<evidence type="ECO:0000313" key="1">
    <source>
        <dbReference type="EMBL" id="RHZ73256.1"/>
    </source>
</evidence>
<name>A0A397IHK4_9GLOM</name>